<evidence type="ECO:0000256" key="1">
    <source>
        <dbReference type="ARBA" id="ARBA00004141"/>
    </source>
</evidence>
<dbReference type="EMBL" id="CP030840">
    <property type="protein sequence ID" value="AXC09568.1"/>
    <property type="molecule type" value="Genomic_DNA"/>
</dbReference>
<dbReference type="Pfam" id="PF04893">
    <property type="entry name" value="Yip1"/>
    <property type="match status" value="1"/>
</dbReference>
<comment type="subcellular location">
    <subcellularLocation>
        <location evidence="1">Membrane</location>
        <topology evidence="1">Multi-pass membrane protein</topology>
    </subcellularLocation>
</comment>
<feature type="transmembrane region" description="Helical" evidence="5">
    <location>
        <begin position="150"/>
        <end position="173"/>
    </location>
</feature>
<dbReference type="OrthoDB" id="114902at2"/>
<keyword evidence="3 5" id="KW-1133">Transmembrane helix</keyword>
<protein>
    <recommendedName>
        <fullName evidence="6">Yip1 domain-containing protein</fullName>
    </recommendedName>
</protein>
<evidence type="ECO:0000313" key="7">
    <source>
        <dbReference type="EMBL" id="AXC09568.1"/>
    </source>
</evidence>
<name>A0A2Z5FS39_9BACT</name>
<evidence type="ECO:0000256" key="3">
    <source>
        <dbReference type="ARBA" id="ARBA00022989"/>
    </source>
</evidence>
<reference evidence="7 8" key="1">
    <citation type="journal article" date="2018" name="Front. Microbiol.">
        <title>Hydrolytic Capabilities as a Key to Environmental Success: Chitinolytic and Cellulolytic Acidobacteria From Acidic Sub-arctic Soils and Boreal Peatlands.</title>
        <authorList>
            <person name="Belova S.E."/>
            <person name="Ravin N.V."/>
            <person name="Pankratov T.A."/>
            <person name="Rakitin A.L."/>
            <person name="Ivanova A.A."/>
            <person name="Beletsky A.V."/>
            <person name="Mardanov A.V."/>
            <person name="Sinninghe Damste J.S."/>
            <person name="Dedysh S.N."/>
        </authorList>
    </citation>
    <scope>NUCLEOTIDE SEQUENCE [LARGE SCALE GENOMIC DNA]</scope>
    <source>
        <strain evidence="7 8">SBC82</strain>
    </source>
</reference>
<evidence type="ECO:0000313" key="8">
    <source>
        <dbReference type="Proteomes" id="UP000253606"/>
    </source>
</evidence>
<dbReference type="KEGG" id="abas:ACPOL_0183"/>
<dbReference type="InterPro" id="IPR006977">
    <property type="entry name" value="Yip1_dom"/>
</dbReference>
<keyword evidence="8" id="KW-1185">Reference proteome</keyword>
<feature type="transmembrane region" description="Helical" evidence="5">
    <location>
        <begin position="199"/>
        <end position="221"/>
    </location>
</feature>
<feature type="transmembrane region" description="Helical" evidence="5">
    <location>
        <begin position="233"/>
        <end position="254"/>
    </location>
</feature>
<evidence type="ECO:0000256" key="5">
    <source>
        <dbReference type="SAM" id="Phobius"/>
    </source>
</evidence>
<dbReference type="RefSeq" id="WP_114205386.1">
    <property type="nucleotide sequence ID" value="NZ_CP030840.1"/>
</dbReference>
<gene>
    <name evidence="7" type="ORF">ACPOL_0183</name>
</gene>
<keyword evidence="2 5" id="KW-0812">Transmembrane</keyword>
<feature type="transmembrane region" description="Helical" evidence="5">
    <location>
        <begin position="46"/>
        <end position="65"/>
    </location>
</feature>
<keyword evidence="4 5" id="KW-0472">Membrane</keyword>
<dbReference type="GO" id="GO:0016020">
    <property type="term" value="C:membrane"/>
    <property type="evidence" value="ECO:0007669"/>
    <property type="project" value="UniProtKB-SubCell"/>
</dbReference>
<sequence>MTEIGTPATAAAGEGLSTRPLSQGDRVIDTFIAPTKTFTDILRDQSWWFPFLIMLVIGYGFVFAVEKRVGWDQVLENALKTNTSQADQINNAPVEQRPVVRSRMVASYRYISYAFPVFVLFYWVLASAVLLGTLNFGFGGQAKYRQIFAVFVYAGLPGSIKSVLSIIVLYAGLSGESFQLQNPVGTNLGYYLPTDSPKWLLSLGSSLDVFTIWTVVLLIIGSSIVAKVKRGSAAVAVVGWWILLTMVSVGFAAFQG</sequence>
<proteinExistence type="predicted"/>
<organism evidence="7 8">
    <name type="scientific">Acidisarcina polymorpha</name>
    <dbReference type="NCBI Taxonomy" id="2211140"/>
    <lineage>
        <taxon>Bacteria</taxon>
        <taxon>Pseudomonadati</taxon>
        <taxon>Acidobacteriota</taxon>
        <taxon>Terriglobia</taxon>
        <taxon>Terriglobales</taxon>
        <taxon>Acidobacteriaceae</taxon>
        <taxon>Acidisarcina</taxon>
    </lineage>
</organism>
<dbReference type="Proteomes" id="UP000253606">
    <property type="component" value="Chromosome"/>
</dbReference>
<feature type="transmembrane region" description="Helical" evidence="5">
    <location>
        <begin position="110"/>
        <end position="138"/>
    </location>
</feature>
<evidence type="ECO:0000256" key="4">
    <source>
        <dbReference type="ARBA" id="ARBA00023136"/>
    </source>
</evidence>
<evidence type="ECO:0000259" key="6">
    <source>
        <dbReference type="Pfam" id="PF04893"/>
    </source>
</evidence>
<evidence type="ECO:0000256" key="2">
    <source>
        <dbReference type="ARBA" id="ARBA00022692"/>
    </source>
</evidence>
<dbReference type="AlphaFoldDB" id="A0A2Z5FS39"/>
<accession>A0A2Z5FS39</accession>
<feature type="domain" description="Yip1" evidence="6">
    <location>
        <begin position="29"/>
        <end position="248"/>
    </location>
</feature>